<evidence type="ECO:0000313" key="2">
    <source>
        <dbReference type="Proteomes" id="UP000254161"/>
    </source>
</evidence>
<protein>
    <recommendedName>
        <fullName evidence="3">DUF4177 domain-containing protein</fullName>
    </recommendedName>
</protein>
<dbReference type="RefSeq" id="WP_115630448.1">
    <property type="nucleotide sequence ID" value="NZ_JANKIR010000070.1"/>
</dbReference>
<dbReference type="EMBL" id="UFUZ01000001">
    <property type="protein sequence ID" value="SUX27077.1"/>
    <property type="molecule type" value="Genomic_DNA"/>
</dbReference>
<name>A0A381EK12_CAMUP</name>
<proteinExistence type="predicted"/>
<dbReference type="Proteomes" id="UP000254161">
    <property type="component" value="Unassembled WGS sequence"/>
</dbReference>
<gene>
    <name evidence="1" type="ORF">NCTC12264_01321</name>
</gene>
<sequence length="59" mass="6936">MTYKLFIKVINEKTGREKMIDTKAYSLLDIQKIIDVYKAGGWKLKAFSFKNFNTKESEI</sequence>
<reference evidence="1 2" key="1">
    <citation type="submission" date="2018-06" db="EMBL/GenBank/DDBJ databases">
        <authorList>
            <consortium name="Pathogen Informatics"/>
            <person name="Doyle S."/>
        </authorList>
    </citation>
    <scope>NUCLEOTIDE SEQUENCE [LARGE SCALE GENOMIC DNA]</scope>
    <source>
        <strain evidence="1 2">NCTC12264</strain>
    </source>
</reference>
<dbReference type="AlphaFoldDB" id="A0A381EK12"/>
<evidence type="ECO:0000313" key="1">
    <source>
        <dbReference type="EMBL" id="SUX27077.1"/>
    </source>
</evidence>
<evidence type="ECO:0008006" key="3">
    <source>
        <dbReference type="Google" id="ProtNLM"/>
    </source>
</evidence>
<organism evidence="1 2">
    <name type="scientific">Campylobacter upsaliensis</name>
    <dbReference type="NCBI Taxonomy" id="28080"/>
    <lineage>
        <taxon>Bacteria</taxon>
        <taxon>Pseudomonadati</taxon>
        <taxon>Campylobacterota</taxon>
        <taxon>Epsilonproteobacteria</taxon>
        <taxon>Campylobacterales</taxon>
        <taxon>Campylobacteraceae</taxon>
        <taxon>Campylobacter</taxon>
    </lineage>
</organism>
<accession>A0A381EK12</accession>